<keyword evidence="1 4" id="KW-0547">Nucleotide-binding</keyword>
<dbReference type="GO" id="GO:0005829">
    <property type="term" value="C:cytosol"/>
    <property type="evidence" value="ECO:0007669"/>
    <property type="project" value="TreeGrafter"/>
</dbReference>
<evidence type="ECO:0000313" key="6">
    <source>
        <dbReference type="EMBL" id="OPX55972.1"/>
    </source>
</evidence>
<reference evidence="6 7" key="1">
    <citation type="submission" date="2017-01" db="EMBL/GenBank/DDBJ databases">
        <title>Genome Sequencing of a Marine Spirillum, Oceanospirillum multiglobuliferum ATCC 33336, from Japan.</title>
        <authorList>
            <person name="Carney J.G."/>
            <person name="Trachtenberg A.M."/>
            <person name="Rheaume B.A."/>
            <person name="Linnane J.D."/>
            <person name="Pitts N.L."/>
            <person name="Mykles D.L."/>
            <person name="Maclea K.S."/>
        </authorList>
    </citation>
    <scope>NUCLEOTIDE SEQUENCE [LARGE SCALE GENOMIC DNA]</scope>
    <source>
        <strain evidence="6 7">ATCC 33336</strain>
    </source>
</reference>
<feature type="binding site" evidence="4">
    <location>
        <position position="216"/>
    </location>
    <ligand>
        <name>ATP</name>
        <dbReference type="ChEBI" id="CHEBI:30616"/>
    </ligand>
</feature>
<dbReference type="UniPathway" id="UPA00074">
    <property type="reaction ID" value="UER00942"/>
</dbReference>
<dbReference type="InterPro" id="IPR013815">
    <property type="entry name" value="ATP_grasp_subdomain_1"/>
</dbReference>
<feature type="binding site" evidence="4">
    <location>
        <position position="150"/>
    </location>
    <ligand>
        <name>ATP</name>
        <dbReference type="ChEBI" id="CHEBI:30616"/>
    </ligand>
</feature>
<dbReference type="HAMAP" id="MF_01928">
    <property type="entry name" value="PurK"/>
    <property type="match status" value="1"/>
</dbReference>
<sequence length="375" mass="41025">MKIAIVGSGQLARMMALSGWTMGLEFSFLADAGDNTDCVNGLGTVVHYDSALTAEALYLALGSPDRITVEKEAVNTQLLRELQAFCPVYPDPDMIDVCRHRANEKRWLQAQGAPTAHFYLTNTRADIESALEQAQARLPKDDNKPTIILKSCAGGYDGYSQWRLKSSLEVAALDDSVCVQECVAEERVDFSVEVSVIAARNVQGEIEIYPVAENEHRNGILLTTLVPAQQVSSEQRDQAIAIMRNLLAASNYVGVLTMECFVTEQGIVVNELAPRVHNSGHWSMNAGVVSQFENHIRAVCGLPLGRAQLAQGAAGMVNLLGIDAQPEQTLTTNTQLHRYNKSLKAGRKMGHLNLQADTPEQVQAQMDDWVAKLYA</sequence>
<dbReference type="NCBIfam" id="NF004679">
    <property type="entry name" value="PRK06019.1-5"/>
    <property type="match status" value="1"/>
</dbReference>
<dbReference type="InterPro" id="IPR003135">
    <property type="entry name" value="ATP-grasp_carboxylate-amine"/>
</dbReference>
<dbReference type="Pfam" id="PF22660">
    <property type="entry name" value="RS_preATP-grasp-like"/>
    <property type="match status" value="1"/>
</dbReference>
<comment type="function">
    <text evidence="4">Catalyzes the ATP-dependent conversion of 5-aminoimidazole ribonucleotide (AIR) and HCO(3)(-) to N5-carboxyaminoimidazole ribonucleotide (N5-CAIR).</text>
</comment>
<evidence type="ECO:0000256" key="1">
    <source>
        <dbReference type="ARBA" id="ARBA00022741"/>
    </source>
</evidence>
<evidence type="ECO:0000256" key="3">
    <source>
        <dbReference type="ARBA" id="ARBA00022840"/>
    </source>
</evidence>
<protein>
    <recommendedName>
        <fullName evidence="4">N5-carboxyaminoimidazole ribonucleotide synthase</fullName>
        <shortName evidence="4">N5-CAIR synthase</shortName>
        <ecNumber evidence="4">6.3.4.18</ecNumber>
    </recommendedName>
    <alternativeName>
        <fullName evidence="4">5-(carboxyamino)imidazole ribonucleotide synthetase</fullName>
    </alternativeName>
</protein>
<dbReference type="PROSITE" id="PS50975">
    <property type="entry name" value="ATP_GRASP"/>
    <property type="match status" value="1"/>
</dbReference>
<dbReference type="EMBL" id="MTSM01000005">
    <property type="protein sequence ID" value="OPX55972.1"/>
    <property type="molecule type" value="Genomic_DNA"/>
</dbReference>
<dbReference type="PANTHER" id="PTHR11609:SF5">
    <property type="entry name" value="PHOSPHORIBOSYLAMINOIMIDAZOLE CARBOXYLASE"/>
    <property type="match status" value="1"/>
</dbReference>
<dbReference type="SUPFAM" id="SSF51246">
    <property type="entry name" value="Rudiment single hybrid motif"/>
    <property type="match status" value="1"/>
</dbReference>
<keyword evidence="7" id="KW-1185">Reference proteome</keyword>
<comment type="catalytic activity">
    <reaction evidence="4">
        <text>5-amino-1-(5-phospho-beta-D-ribosyl)imidazole + hydrogencarbonate + ATP = 5-carboxyamino-1-(5-phospho-D-ribosyl)imidazole + ADP + phosphate + 2 H(+)</text>
        <dbReference type="Rhea" id="RHEA:19317"/>
        <dbReference type="ChEBI" id="CHEBI:15378"/>
        <dbReference type="ChEBI" id="CHEBI:17544"/>
        <dbReference type="ChEBI" id="CHEBI:30616"/>
        <dbReference type="ChEBI" id="CHEBI:43474"/>
        <dbReference type="ChEBI" id="CHEBI:58730"/>
        <dbReference type="ChEBI" id="CHEBI:137981"/>
        <dbReference type="ChEBI" id="CHEBI:456216"/>
        <dbReference type="EC" id="6.3.4.18"/>
    </reaction>
</comment>
<comment type="similarity">
    <text evidence="4">Belongs to the PurK/PurT family.</text>
</comment>
<feature type="binding site" evidence="4">
    <location>
        <position position="193"/>
    </location>
    <ligand>
        <name>ATP</name>
        <dbReference type="ChEBI" id="CHEBI:30616"/>
    </ligand>
</feature>
<evidence type="ECO:0000256" key="4">
    <source>
        <dbReference type="HAMAP-Rule" id="MF_01928"/>
    </source>
</evidence>
<feature type="binding site" evidence="4">
    <location>
        <begin position="185"/>
        <end position="188"/>
    </location>
    <ligand>
        <name>ATP</name>
        <dbReference type="ChEBI" id="CHEBI:30616"/>
    </ligand>
</feature>
<dbReference type="SUPFAM" id="SSF56059">
    <property type="entry name" value="Glutathione synthetase ATP-binding domain-like"/>
    <property type="match status" value="1"/>
</dbReference>
<gene>
    <name evidence="4" type="primary">purK</name>
    <name evidence="6" type="ORF">BTE48_05250</name>
</gene>
<dbReference type="GO" id="GO:0046872">
    <property type="term" value="F:metal ion binding"/>
    <property type="evidence" value="ECO:0007669"/>
    <property type="project" value="InterPro"/>
</dbReference>
<comment type="subunit">
    <text evidence="4">Homodimer.</text>
</comment>
<dbReference type="InterPro" id="IPR005875">
    <property type="entry name" value="PurK"/>
</dbReference>
<dbReference type="InterPro" id="IPR040686">
    <property type="entry name" value="PurK_C"/>
</dbReference>
<dbReference type="InterPro" id="IPR011054">
    <property type="entry name" value="Rudment_hybrid_motif"/>
</dbReference>
<dbReference type="Gene3D" id="3.40.50.20">
    <property type="match status" value="1"/>
</dbReference>
<dbReference type="InterPro" id="IPR016185">
    <property type="entry name" value="PreATP-grasp_dom_sf"/>
</dbReference>
<dbReference type="GO" id="GO:0005524">
    <property type="term" value="F:ATP binding"/>
    <property type="evidence" value="ECO:0007669"/>
    <property type="project" value="UniProtKB-UniRule"/>
</dbReference>
<accession>A0A1T4KB73</accession>
<dbReference type="STRING" id="64969.SAMN02745127_00009"/>
<dbReference type="SUPFAM" id="SSF52440">
    <property type="entry name" value="PreATP-grasp domain"/>
    <property type="match status" value="1"/>
</dbReference>
<dbReference type="Proteomes" id="UP000191418">
    <property type="component" value="Unassembled WGS sequence"/>
</dbReference>
<dbReference type="AlphaFoldDB" id="A0A1T4KB73"/>
<organism evidence="6 7">
    <name type="scientific">Oceanospirillum multiglobuliferum</name>
    <dbReference type="NCBI Taxonomy" id="64969"/>
    <lineage>
        <taxon>Bacteria</taxon>
        <taxon>Pseudomonadati</taxon>
        <taxon>Pseudomonadota</taxon>
        <taxon>Gammaproteobacteria</taxon>
        <taxon>Oceanospirillales</taxon>
        <taxon>Oceanospirillaceae</taxon>
        <taxon>Oceanospirillum</taxon>
    </lineage>
</organism>
<comment type="caution">
    <text evidence="4">Lacks conserved residue(s) required for the propagation of feature annotation.</text>
</comment>
<name>A0A1T4KB73_9GAMM</name>
<dbReference type="OrthoDB" id="9804625at2"/>
<dbReference type="InterPro" id="IPR011761">
    <property type="entry name" value="ATP-grasp"/>
</dbReference>
<comment type="pathway">
    <text evidence="4">Purine metabolism; IMP biosynthesis via de novo pathway; 5-amino-1-(5-phospho-D-ribosyl)imidazole-4-carboxylate from 5-amino-1-(5-phospho-D-ribosyl)imidazole (N5-CAIR route): step 1/2.</text>
</comment>
<dbReference type="Pfam" id="PF17769">
    <property type="entry name" value="PurK_C"/>
    <property type="match status" value="1"/>
</dbReference>
<keyword evidence="2 4" id="KW-0658">Purine biosynthesis</keyword>
<keyword evidence="4" id="KW-0436">Ligase</keyword>
<feature type="binding site" evidence="4">
    <location>
        <position position="101"/>
    </location>
    <ligand>
        <name>ATP</name>
        <dbReference type="ChEBI" id="CHEBI:30616"/>
    </ligand>
</feature>
<evidence type="ECO:0000256" key="2">
    <source>
        <dbReference type="ARBA" id="ARBA00022755"/>
    </source>
</evidence>
<dbReference type="Gene3D" id="3.30.470.20">
    <property type="entry name" value="ATP-grasp fold, B domain"/>
    <property type="match status" value="1"/>
</dbReference>
<feature type="domain" description="ATP-grasp" evidence="5">
    <location>
        <begin position="105"/>
        <end position="300"/>
    </location>
</feature>
<keyword evidence="3 4" id="KW-0067">ATP-binding</keyword>
<dbReference type="Gene3D" id="3.30.1490.20">
    <property type="entry name" value="ATP-grasp fold, A domain"/>
    <property type="match status" value="1"/>
</dbReference>
<dbReference type="InterPro" id="IPR054350">
    <property type="entry name" value="PurT/PurK_preATP-grasp"/>
</dbReference>
<dbReference type="RefSeq" id="WP_078743648.1">
    <property type="nucleotide sequence ID" value="NZ_FUXG01000001.1"/>
</dbReference>
<comment type="caution">
    <text evidence="6">The sequence shown here is derived from an EMBL/GenBank/DDBJ whole genome shotgun (WGS) entry which is preliminary data.</text>
</comment>
<dbReference type="PANTHER" id="PTHR11609">
    <property type="entry name" value="PURINE BIOSYNTHESIS PROTEIN 6/7, PUR6/7"/>
    <property type="match status" value="1"/>
</dbReference>
<dbReference type="GO" id="GO:0006189">
    <property type="term" value="P:'de novo' IMP biosynthetic process"/>
    <property type="evidence" value="ECO:0007669"/>
    <property type="project" value="UniProtKB-UniRule"/>
</dbReference>
<dbReference type="GO" id="GO:0034028">
    <property type="term" value="F:5-(carboxyamino)imidazole ribonucleotide synthase activity"/>
    <property type="evidence" value="ECO:0007669"/>
    <property type="project" value="UniProtKB-UniRule"/>
</dbReference>
<dbReference type="EC" id="6.3.4.18" evidence="4"/>
<dbReference type="GO" id="GO:0004638">
    <property type="term" value="F:phosphoribosylaminoimidazole carboxylase activity"/>
    <property type="evidence" value="ECO:0007669"/>
    <property type="project" value="InterPro"/>
</dbReference>
<evidence type="ECO:0000259" key="5">
    <source>
        <dbReference type="PROSITE" id="PS50975"/>
    </source>
</evidence>
<evidence type="ECO:0000313" key="7">
    <source>
        <dbReference type="Proteomes" id="UP000191418"/>
    </source>
</evidence>
<dbReference type="Pfam" id="PF02222">
    <property type="entry name" value="ATP-grasp"/>
    <property type="match status" value="1"/>
</dbReference>
<feature type="binding site" evidence="4">
    <location>
        <begin position="270"/>
        <end position="271"/>
    </location>
    <ligand>
        <name>ATP</name>
        <dbReference type="ChEBI" id="CHEBI:30616"/>
    </ligand>
</feature>
<proteinExistence type="inferred from homology"/>